<accession>A0A9X4AKU7</accession>
<organism evidence="2 3">
    <name type="scientific">Terrihalobacillus insolitus</name>
    <dbReference type="NCBI Taxonomy" id="2950438"/>
    <lineage>
        <taxon>Bacteria</taxon>
        <taxon>Bacillati</taxon>
        <taxon>Bacillota</taxon>
        <taxon>Bacilli</taxon>
        <taxon>Bacillales</taxon>
        <taxon>Bacillaceae</taxon>
        <taxon>Terrihalobacillus</taxon>
    </lineage>
</organism>
<evidence type="ECO:0000313" key="2">
    <source>
        <dbReference type="EMBL" id="MDC3423204.1"/>
    </source>
</evidence>
<feature type="transmembrane region" description="Helical" evidence="1">
    <location>
        <begin position="23"/>
        <end position="49"/>
    </location>
</feature>
<gene>
    <name evidence="2" type="ORF">NC797_01610</name>
</gene>
<feature type="transmembrane region" description="Helical" evidence="1">
    <location>
        <begin position="174"/>
        <end position="196"/>
    </location>
</feature>
<keyword evidence="1" id="KW-1133">Transmembrane helix</keyword>
<dbReference type="InterPro" id="IPR006938">
    <property type="entry name" value="DUF624"/>
</dbReference>
<dbReference type="Proteomes" id="UP001145050">
    <property type="component" value="Unassembled WGS sequence"/>
</dbReference>
<feature type="transmembrane region" description="Helical" evidence="1">
    <location>
        <begin position="109"/>
        <end position="133"/>
    </location>
</feature>
<reference evidence="2" key="1">
    <citation type="submission" date="2022-06" db="EMBL/GenBank/DDBJ databases">
        <title>Aquibacillus sp. a new bacterium isolated from soil saline samples.</title>
        <authorList>
            <person name="Galisteo C."/>
            <person name="De La Haba R."/>
            <person name="Sanchez-Porro C."/>
            <person name="Ventosa A."/>
        </authorList>
    </citation>
    <scope>NUCLEOTIDE SEQUENCE</scope>
    <source>
        <strain evidence="2">3ASR75-11</strain>
    </source>
</reference>
<dbReference type="RefSeq" id="WP_272434873.1">
    <property type="nucleotide sequence ID" value="NZ_JAMQKB010000001.1"/>
</dbReference>
<sequence length="205" mass="23750">MNPNGGPIYRILEWITKFAYVNVLWVIFTFIGGIVFGFFPATIAMFAIVRKWLNGDVDHSVLSSFWYFFKKEFLKGNLLGLFIVGISTLMATNIYFMQINLNELLKITYIPLFVFMVLYSLFLFFIFPAFVHYDVKLTQVMKNAFLIMLVSPIQSAFIIICLISTYFVMNAIPALAFIFGGSVYTFITMWLCLNAFRKVEKKMNI</sequence>
<dbReference type="EMBL" id="JAMQKB010000001">
    <property type="protein sequence ID" value="MDC3423204.1"/>
    <property type="molecule type" value="Genomic_DNA"/>
</dbReference>
<dbReference type="Pfam" id="PF04854">
    <property type="entry name" value="DUF624"/>
    <property type="match status" value="1"/>
</dbReference>
<evidence type="ECO:0000313" key="3">
    <source>
        <dbReference type="Proteomes" id="UP001145050"/>
    </source>
</evidence>
<keyword evidence="1" id="KW-0812">Transmembrane</keyword>
<feature type="transmembrane region" description="Helical" evidence="1">
    <location>
        <begin position="145"/>
        <end position="168"/>
    </location>
</feature>
<proteinExistence type="predicted"/>
<protein>
    <submittedName>
        <fullName evidence="2">DUF624 domain-containing protein</fullName>
    </submittedName>
</protein>
<keyword evidence="3" id="KW-1185">Reference proteome</keyword>
<comment type="caution">
    <text evidence="2">The sequence shown here is derived from an EMBL/GenBank/DDBJ whole genome shotgun (WGS) entry which is preliminary data.</text>
</comment>
<evidence type="ECO:0000256" key="1">
    <source>
        <dbReference type="SAM" id="Phobius"/>
    </source>
</evidence>
<keyword evidence="1" id="KW-0472">Membrane</keyword>
<name>A0A9X4AKU7_9BACI</name>
<dbReference type="AlphaFoldDB" id="A0A9X4AKU7"/>
<feature type="transmembrane region" description="Helical" evidence="1">
    <location>
        <begin position="78"/>
        <end position="97"/>
    </location>
</feature>